<dbReference type="EMBL" id="CAKOGP040002225">
    <property type="protein sequence ID" value="CAJ1965835.1"/>
    <property type="molecule type" value="Genomic_DNA"/>
</dbReference>
<protein>
    <recommendedName>
        <fullName evidence="6">Thioredoxin domain-containing protein</fullName>
    </recommendedName>
</protein>
<feature type="transmembrane region" description="Helical" evidence="5">
    <location>
        <begin position="496"/>
        <end position="517"/>
    </location>
</feature>
<evidence type="ECO:0000259" key="6">
    <source>
        <dbReference type="PROSITE" id="PS51352"/>
    </source>
</evidence>
<evidence type="ECO:0000313" key="8">
    <source>
        <dbReference type="Proteomes" id="UP001295423"/>
    </source>
</evidence>
<accession>A0AAD2G7V6</accession>
<reference evidence="7" key="1">
    <citation type="submission" date="2023-08" db="EMBL/GenBank/DDBJ databases">
        <authorList>
            <person name="Audoor S."/>
            <person name="Bilcke G."/>
        </authorList>
    </citation>
    <scope>NUCLEOTIDE SEQUENCE</scope>
</reference>
<sequence length="539" mass="61731">MNSRHHHPRPWAANVDLYRKIPTDLLEGSREGSIFSYIALVMMVILFVAETSDFLGGKLETYLAMDVSGEDTRIRLNFNITMMDLKCDWAVIDIVSALGNTQNVSAHVTKWNTDGSGVRLGYRGRNRNQKDIDLYDSTVSETLEELHENGVDAVSLDTESFELYKKEHDYLFVDFYASWCSHCRDLAPTWETLAEVMIDAGEALGNEIPHPDDYSEEDYLRAKRMQMPVVIAKIDCVTNQKVCNEQEQIRAYPTLRLFVDGEPWKAGDYRGHRTITDMVEWLYYTEEKHKQLLDGGAEAVRTLHEAHSAARGRLDDHLKVKEDARWKNRKMDDKRRLHHDWVEEEHPGCQLVGHLLLDRVPGNFHILARSSSHDLAPHMTNVSHQVNSLTVGDPMAVHRVQTSYIKNLPDKLTGKIAPMNGNVYVTENLHEAYHHYLKVVPTQVDGLQIGARFLRAYQILPNSQLSYYRTDMVPEAKFAYDLSPIKVFYRKSNRRWYDYCTSLMAIVGGVFTVVGMLESSVEATVKATRRRRVANGGLR</sequence>
<dbReference type="Proteomes" id="UP001295423">
    <property type="component" value="Unassembled WGS sequence"/>
</dbReference>
<comment type="subcellular location">
    <subcellularLocation>
        <location evidence="1">Membrane</location>
    </subcellularLocation>
</comment>
<dbReference type="InterPro" id="IPR036249">
    <property type="entry name" value="Thioredoxin-like_sf"/>
</dbReference>
<dbReference type="GO" id="GO:0016020">
    <property type="term" value="C:membrane"/>
    <property type="evidence" value="ECO:0007669"/>
    <property type="project" value="UniProtKB-SubCell"/>
</dbReference>
<evidence type="ECO:0000256" key="1">
    <source>
        <dbReference type="ARBA" id="ARBA00004370"/>
    </source>
</evidence>
<gene>
    <name evidence="7" type="ORF">CYCCA115_LOCUS21426</name>
</gene>
<dbReference type="PANTHER" id="PTHR10984:SF37">
    <property type="entry name" value="PROTEIN DISULFIDE-ISOMERASE 5-3"/>
    <property type="match status" value="1"/>
</dbReference>
<organism evidence="7 8">
    <name type="scientific">Cylindrotheca closterium</name>
    <dbReference type="NCBI Taxonomy" id="2856"/>
    <lineage>
        <taxon>Eukaryota</taxon>
        <taxon>Sar</taxon>
        <taxon>Stramenopiles</taxon>
        <taxon>Ochrophyta</taxon>
        <taxon>Bacillariophyta</taxon>
        <taxon>Bacillariophyceae</taxon>
        <taxon>Bacillariophycidae</taxon>
        <taxon>Bacillariales</taxon>
        <taxon>Bacillariaceae</taxon>
        <taxon>Cylindrotheca</taxon>
    </lineage>
</organism>
<evidence type="ECO:0000256" key="3">
    <source>
        <dbReference type="ARBA" id="ARBA00022989"/>
    </source>
</evidence>
<keyword evidence="3 5" id="KW-1133">Transmembrane helix</keyword>
<evidence type="ECO:0000313" key="7">
    <source>
        <dbReference type="EMBL" id="CAJ1965835.1"/>
    </source>
</evidence>
<comment type="caution">
    <text evidence="7">The sequence shown here is derived from an EMBL/GenBank/DDBJ whole genome shotgun (WGS) entry which is preliminary data.</text>
</comment>
<dbReference type="InterPro" id="IPR039542">
    <property type="entry name" value="Erv_N"/>
</dbReference>
<dbReference type="Pfam" id="PF07970">
    <property type="entry name" value="COPIIcoated_ERV"/>
    <property type="match status" value="1"/>
</dbReference>
<dbReference type="GO" id="GO:0030134">
    <property type="term" value="C:COPII-coated ER to Golgi transport vesicle"/>
    <property type="evidence" value="ECO:0007669"/>
    <property type="project" value="TreeGrafter"/>
</dbReference>
<dbReference type="PROSITE" id="PS51352">
    <property type="entry name" value="THIOREDOXIN_2"/>
    <property type="match status" value="1"/>
</dbReference>
<dbReference type="GO" id="GO:0005783">
    <property type="term" value="C:endoplasmic reticulum"/>
    <property type="evidence" value="ECO:0007669"/>
    <property type="project" value="TreeGrafter"/>
</dbReference>
<evidence type="ECO:0000256" key="2">
    <source>
        <dbReference type="ARBA" id="ARBA00022692"/>
    </source>
</evidence>
<keyword evidence="2 5" id="KW-0812">Transmembrane</keyword>
<dbReference type="Pfam" id="PF13850">
    <property type="entry name" value="ERGIC_N"/>
    <property type="match status" value="1"/>
</dbReference>
<name>A0AAD2G7V6_9STRA</name>
<dbReference type="PANTHER" id="PTHR10984">
    <property type="entry name" value="ENDOPLASMIC RETICULUM-GOLGI INTERMEDIATE COMPARTMENT PROTEIN"/>
    <property type="match status" value="1"/>
</dbReference>
<dbReference type="InterPro" id="IPR013766">
    <property type="entry name" value="Thioredoxin_domain"/>
</dbReference>
<dbReference type="InterPro" id="IPR012936">
    <property type="entry name" value="Erv_C"/>
</dbReference>
<keyword evidence="8" id="KW-1185">Reference proteome</keyword>
<dbReference type="Gene3D" id="3.40.30.10">
    <property type="entry name" value="Glutaredoxin"/>
    <property type="match status" value="1"/>
</dbReference>
<dbReference type="AlphaFoldDB" id="A0AAD2G7V6"/>
<feature type="transmembrane region" description="Helical" evidence="5">
    <location>
        <begin position="34"/>
        <end position="55"/>
    </location>
</feature>
<dbReference type="CDD" id="cd02961">
    <property type="entry name" value="PDI_a_family"/>
    <property type="match status" value="1"/>
</dbReference>
<proteinExistence type="predicted"/>
<feature type="domain" description="Thioredoxin" evidence="6">
    <location>
        <begin position="137"/>
        <end position="287"/>
    </location>
</feature>
<dbReference type="SUPFAM" id="SSF52833">
    <property type="entry name" value="Thioredoxin-like"/>
    <property type="match status" value="1"/>
</dbReference>
<evidence type="ECO:0000256" key="5">
    <source>
        <dbReference type="SAM" id="Phobius"/>
    </source>
</evidence>
<evidence type="ECO:0000256" key="4">
    <source>
        <dbReference type="ARBA" id="ARBA00023136"/>
    </source>
</evidence>
<dbReference type="InterPro" id="IPR045888">
    <property type="entry name" value="Erv"/>
</dbReference>
<keyword evidence="4 5" id="KW-0472">Membrane</keyword>
<dbReference type="Pfam" id="PF00085">
    <property type="entry name" value="Thioredoxin"/>
    <property type="match status" value="2"/>
</dbReference>